<reference evidence="1 2" key="1">
    <citation type="submission" date="2019-03" db="EMBL/GenBank/DDBJ databases">
        <title>Genomic Encyclopedia of Type Strains, Phase IV (KMG-IV): sequencing the most valuable type-strain genomes for metagenomic binning, comparative biology and taxonomic classification.</title>
        <authorList>
            <person name="Goeker M."/>
        </authorList>
    </citation>
    <scope>NUCLEOTIDE SEQUENCE [LARGE SCALE GENOMIC DNA]</scope>
    <source>
        <strain evidence="1 2">LX-B</strain>
    </source>
</reference>
<accession>A0A4R1SB09</accession>
<keyword evidence="2" id="KW-1185">Reference proteome</keyword>
<protein>
    <submittedName>
        <fullName evidence="1">Uncharacterized protein</fullName>
    </submittedName>
</protein>
<gene>
    <name evidence="1" type="ORF">EDC14_10015</name>
</gene>
<evidence type="ECO:0000313" key="2">
    <source>
        <dbReference type="Proteomes" id="UP000295008"/>
    </source>
</evidence>
<evidence type="ECO:0000313" key="1">
    <source>
        <dbReference type="EMBL" id="TCL76725.1"/>
    </source>
</evidence>
<dbReference type="Proteomes" id="UP000295008">
    <property type="component" value="Unassembled WGS sequence"/>
</dbReference>
<name>A0A4R1SB09_HYDET</name>
<sequence length="48" mass="5339">MLLLAMGFYGNSLGIRPFHPAGWTKTHAFFVNIKNKPHILLCAPIAKC</sequence>
<proteinExistence type="predicted"/>
<dbReference type="AlphaFoldDB" id="A0A4R1SB09"/>
<organism evidence="1 2">
    <name type="scientific">Hydrogenispora ethanolica</name>
    <dbReference type="NCBI Taxonomy" id="1082276"/>
    <lineage>
        <taxon>Bacteria</taxon>
        <taxon>Bacillati</taxon>
        <taxon>Bacillota</taxon>
        <taxon>Hydrogenispora</taxon>
    </lineage>
</organism>
<dbReference type="EMBL" id="SLUN01000001">
    <property type="protein sequence ID" value="TCL76725.1"/>
    <property type="molecule type" value="Genomic_DNA"/>
</dbReference>
<comment type="caution">
    <text evidence="1">The sequence shown here is derived from an EMBL/GenBank/DDBJ whole genome shotgun (WGS) entry which is preliminary data.</text>
</comment>